<dbReference type="EMBL" id="KZ993884">
    <property type="protein sequence ID" value="RKO94482.1"/>
    <property type="molecule type" value="Genomic_DNA"/>
</dbReference>
<keyword evidence="2" id="KW-1185">Reference proteome</keyword>
<evidence type="ECO:0008006" key="3">
    <source>
        <dbReference type="Google" id="ProtNLM"/>
    </source>
</evidence>
<accession>A0A4P9WPM9</accession>
<reference evidence="2" key="1">
    <citation type="journal article" date="2018" name="Nat. Microbiol.">
        <title>Leveraging single-cell genomics to expand the fungal tree of life.</title>
        <authorList>
            <person name="Ahrendt S.R."/>
            <person name="Quandt C.A."/>
            <person name="Ciobanu D."/>
            <person name="Clum A."/>
            <person name="Salamov A."/>
            <person name="Andreopoulos B."/>
            <person name="Cheng J.F."/>
            <person name="Woyke T."/>
            <person name="Pelin A."/>
            <person name="Henrissat B."/>
            <person name="Reynolds N.K."/>
            <person name="Benny G.L."/>
            <person name="Smith M.E."/>
            <person name="James T.Y."/>
            <person name="Grigoriev I.V."/>
        </authorList>
    </citation>
    <scope>NUCLEOTIDE SEQUENCE [LARGE SCALE GENOMIC DNA]</scope>
</reference>
<evidence type="ECO:0000313" key="1">
    <source>
        <dbReference type="EMBL" id="RKO94482.1"/>
    </source>
</evidence>
<dbReference type="SUPFAM" id="SSF56112">
    <property type="entry name" value="Protein kinase-like (PK-like)"/>
    <property type="match status" value="1"/>
</dbReference>
<sequence length="185" mass="20674">MPTYLGAAQSGDKLYMCHQPSAQRTLRGWLTKLFTEDSKLVARNNHPEVVRMGHQLILCLVDMVHGLLARHPSTLHRDTKPENFCIIDEGEPLCLDLGTAKLCTDSSVWEVVCWHGKVPGPRSWKSIFSPLGCVFSGRSICRNMLLDVQAQLGDQLRCGYEKWDVQGQKSTAEALKLLEGIRISA</sequence>
<dbReference type="AlphaFoldDB" id="A0A4P9WPM9"/>
<dbReference type="Proteomes" id="UP000269721">
    <property type="component" value="Unassembled WGS sequence"/>
</dbReference>
<evidence type="ECO:0000313" key="2">
    <source>
        <dbReference type="Proteomes" id="UP000269721"/>
    </source>
</evidence>
<dbReference type="InterPro" id="IPR011009">
    <property type="entry name" value="Kinase-like_dom_sf"/>
</dbReference>
<dbReference type="Gene3D" id="1.10.510.10">
    <property type="entry name" value="Transferase(Phosphotransferase) domain 1"/>
    <property type="match status" value="1"/>
</dbReference>
<name>A0A4P9WPM9_9FUNG</name>
<dbReference type="OrthoDB" id="2130003at2759"/>
<protein>
    <recommendedName>
        <fullName evidence="3">Protein kinase domain-containing protein</fullName>
    </recommendedName>
</protein>
<organism evidence="1 2">
    <name type="scientific">Blyttiomyces helicus</name>
    <dbReference type="NCBI Taxonomy" id="388810"/>
    <lineage>
        <taxon>Eukaryota</taxon>
        <taxon>Fungi</taxon>
        <taxon>Fungi incertae sedis</taxon>
        <taxon>Chytridiomycota</taxon>
        <taxon>Chytridiomycota incertae sedis</taxon>
        <taxon>Chytridiomycetes</taxon>
        <taxon>Chytridiomycetes incertae sedis</taxon>
        <taxon>Blyttiomyces</taxon>
    </lineage>
</organism>
<proteinExistence type="predicted"/>
<gene>
    <name evidence="1" type="ORF">BDK51DRAFT_42945</name>
</gene>